<keyword evidence="6" id="KW-0732">Signal</keyword>
<evidence type="ECO:0000313" key="9">
    <source>
        <dbReference type="Proteomes" id="UP000030645"/>
    </source>
</evidence>
<evidence type="ECO:0000256" key="4">
    <source>
        <dbReference type="RuleBase" id="RU362027"/>
    </source>
</evidence>
<dbReference type="GO" id="GO:0004435">
    <property type="term" value="F:phosphatidylinositol-4,5-bisphosphate phospholipase C activity"/>
    <property type="evidence" value="ECO:0007669"/>
    <property type="project" value="InterPro"/>
</dbReference>
<dbReference type="InterPro" id="IPR050587">
    <property type="entry name" value="GNT1/Glycosyltrans_8"/>
</dbReference>
<feature type="transmembrane region" description="Helical" evidence="5">
    <location>
        <begin position="299"/>
        <end position="317"/>
    </location>
</feature>
<keyword evidence="9" id="KW-1185">Reference proteome</keyword>
<name>W9RZX8_9ROSA</name>
<dbReference type="GO" id="GO:0035556">
    <property type="term" value="P:intracellular signal transduction"/>
    <property type="evidence" value="ECO:0007669"/>
    <property type="project" value="InterPro"/>
</dbReference>
<evidence type="ECO:0000256" key="1">
    <source>
        <dbReference type="ARBA" id="ARBA00022676"/>
    </source>
</evidence>
<dbReference type="InterPro" id="IPR001711">
    <property type="entry name" value="PLipase_C_Pinositol-sp_Y"/>
</dbReference>
<protein>
    <recommendedName>
        <fullName evidence="4">Hexosyltransferase</fullName>
        <ecNumber evidence="4">2.4.1.-</ecNumber>
    </recommendedName>
</protein>
<keyword evidence="2" id="KW-0808">Transferase</keyword>
<dbReference type="AlphaFoldDB" id="W9RZX8"/>
<dbReference type="EC" id="2.4.1.-" evidence="4"/>
<keyword evidence="3" id="KW-0464">Manganese</keyword>
<feature type="transmembrane region" description="Helical" evidence="5">
    <location>
        <begin position="368"/>
        <end position="392"/>
    </location>
</feature>
<dbReference type="PANTHER" id="PTHR11183">
    <property type="entry name" value="GLYCOGENIN SUBFAMILY MEMBER"/>
    <property type="match status" value="1"/>
</dbReference>
<keyword evidence="5" id="KW-1133">Transmembrane helix</keyword>
<feature type="domain" description="PI-PLC Y-box" evidence="7">
    <location>
        <begin position="626"/>
        <end position="648"/>
    </location>
</feature>
<dbReference type="InterPro" id="IPR017946">
    <property type="entry name" value="PLC-like_Pdiesterase_TIM-brl"/>
</dbReference>
<dbReference type="InterPro" id="IPR029044">
    <property type="entry name" value="Nucleotide-diphossugar_trans"/>
</dbReference>
<feature type="transmembrane region" description="Helical" evidence="5">
    <location>
        <begin position="495"/>
        <end position="514"/>
    </location>
</feature>
<dbReference type="EMBL" id="KE345330">
    <property type="protein sequence ID" value="EXC01428.1"/>
    <property type="molecule type" value="Genomic_DNA"/>
</dbReference>
<evidence type="ECO:0000256" key="6">
    <source>
        <dbReference type="SAM" id="SignalP"/>
    </source>
</evidence>
<proteinExistence type="inferred from homology"/>
<keyword evidence="5" id="KW-0812">Transmembrane</keyword>
<accession>W9RZX8</accession>
<keyword evidence="5" id="KW-0472">Membrane</keyword>
<dbReference type="SUPFAM" id="SSF47473">
    <property type="entry name" value="EF-hand"/>
    <property type="match status" value="1"/>
</dbReference>
<evidence type="ECO:0000313" key="8">
    <source>
        <dbReference type="EMBL" id="EXC01428.1"/>
    </source>
</evidence>
<organism evidence="8 9">
    <name type="scientific">Morus notabilis</name>
    <dbReference type="NCBI Taxonomy" id="981085"/>
    <lineage>
        <taxon>Eukaryota</taxon>
        <taxon>Viridiplantae</taxon>
        <taxon>Streptophyta</taxon>
        <taxon>Embryophyta</taxon>
        <taxon>Tracheophyta</taxon>
        <taxon>Spermatophyta</taxon>
        <taxon>Magnoliopsida</taxon>
        <taxon>eudicotyledons</taxon>
        <taxon>Gunneridae</taxon>
        <taxon>Pentapetalae</taxon>
        <taxon>rosids</taxon>
        <taxon>fabids</taxon>
        <taxon>Rosales</taxon>
        <taxon>Moraceae</taxon>
        <taxon>Moreae</taxon>
        <taxon>Morus</taxon>
    </lineage>
</organism>
<keyword evidence="1" id="KW-0328">Glycosyltransferase</keyword>
<evidence type="ECO:0000259" key="7">
    <source>
        <dbReference type="PROSITE" id="PS50008"/>
    </source>
</evidence>
<dbReference type="GO" id="GO:0006629">
    <property type="term" value="P:lipid metabolic process"/>
    <property type="evidence" value="ECO:0007669"/>
    <property type="project" value="InterPro"/>
</dbReference>
<evidence type="ECO:0000256" key="2">
    <source>
        <dbReference type="ARBA" id="ARBA00022679"/>
    </source>
</evidence>
<dbReference type="STRING" id="981085.W9RZX8"/>
<dbReference type="Gene3D" id="3.90.550.10">
    <property type="entry name" value="Spore Coat Polysaccharide Biosynthesis Protein SpsA, Chain A"/>
    <property type="match status" value="1"/>
</dbReference>
<dbReference type="PROSITE" id="PS50008">
    <property type="entry name" value="PIPLC_Y_DOMAIN"/>
    <property type="match status" value="1"/>
</dbReference>
<feature type="transmembrane region" description="Helical" evidence="5">
    <location>
        <begin position="404"/>
        <end position="426"/>
    </location>
</feature>
<dbReference type="GO" id="GO:0016757">
    <property type="term" value="F:glycosyltransferase activity"/>
    <property type="evidence" value="ECO:0007669"/>
    <property type="project" value="UniProtKB-KW"/>
</dbReference>
<evidence type="ECO:0000256" key="5">
    <source>
        <dbReference type="SAM" id="Phobius"/>
    </source>
</evidence>
<dbReference type="InterPro" id="IPR011992">
    <property type="entry name" value="EF-hand-dom_pair"/>
</dbReference>
<dbReference type="eggNOG" id="KOG0169">
    <property type="taxonomic scope" value="Eukaryota"/>
</dbReference>
<gene>
    <name evidence="8" type="ORF">L484_021999</name>
</gene>
<dbReference type="InterPro" id="IPR002495">
    <property type="entry name" value="Glyco_trans_8"/>
</dbReference>
<dbReference type="SUPFAM" id="SSF53448">
    <property type="entry name" value="Nucleotide-diphospho-sugar transferases"/>
    <property type="match status" value="1"/>
</dbReference>
<dbReference type="SUPFAM" id="SSF51695">
    <property type="entry name" value="PLC-like phosphodiesterases"/>
    <property type="match status" value="1"/>
</dbReference>
<comment type="similarity">
    <text evidence="4">Belongs to the glycosyltransferase 8 family.</text>
</comment>
<sequence>MRLEAWFVLVTLSLVLNIPFNGLVFGLPRQKTDEAYVTLLYGNDFLLGARVLGKSIQDTGSTKDMVALVTDGVSDYAKKLLEADGWIVTKVGLVENPNYEVRPRRLWGVYTKLRIFNMTNYKKVVYLDADTIVVRNIENMFKCGKFCANLKHSERFNSGVLVVEPSRKVFDDMISKVKTLESYTGGDQGFLDSYFSGFINARAFDPNLPQQVVNSKPVPEMERLPTIFNADVGQYMISNKWKVNESEISVLHYTIGPLKPWDWWAAWLLKPVDIWQNIRLQLPESLHGTGGGSTPYENFLIRILVLLPFCAFFFCYYRSLLQTREYFSTVYDHIRLIYFKSWYTGPHAYAGASTSSTGNPNHQAKVPFYIGGVSVIFSFMAALAALSLALAIVPRQVTPWTGLLLMFEWAFTIFFLLFGGYLHLIYKWGKATSVQSGSPASRNSESLEYDSGKGHQRLASSCDISPWYYWLGMAFLALAAPILPCFLGFNTLLSRFGLMITGVIIFASFMTFASDHLAIRSFLRGLEDRDHTRILPRVACHAAFRSSNITNEYSNDGYMTLDHLVTFLKEVQGEEYARKEDAQAIFESLKHLKIFHRNGLHLDAFFRYLLGDLNHPHTPMGHRKYLWIIQGMFRSNGGCRYVKKPDFLLNVHPENEVFDLKEILPAKKTLQVPFKSKPKLAIS</sequence>
<dbReference type="Pfam" id="PF01501">
    <property type="entry name" value="Glyco_transf_8"/>
    <property type="match status" value="1"/>
</dbReference>
<dbReference type="Gene3D" id="1.10.238.10">
    <property type="entry name" value="EF-hand"/>
    <property type="match status" value="1"/>
</dbReference>
<dbReference type="eggNOG" id="KOG1950">
    <property type="taxonomic scope" value="Eukaryota"/>
</dbReference>
<feature type="chain" id="PRO_5004930008" description="Hexosyltransferase" evidence="6">
    <location>
        <begin position="27"/>
        <end position="683"/>
    </location>
</feature>
<dbReference type="Proteomes" id="UP000030645">
    <property type="component" value="Unassembled WGS sequence"/>
</dbReference>
<reference evidence="9" key="1">
    <citation type="submission" date="2013-01" db="EMBL/GenBank/DDBJ databases">
        <title>Draft Genome Sequence of a Mulberry Tree, Morus notabilis C.K. Schneid.</title>
        <authorList>
            <person name="He N."/>
            <person name="Zhao S."/>
        </authorList>
    </citation>
    <scope>NUCLEOTIDE SEQUENCE</scope>
</reference>
<feature type="transmembrane region" description="Helical" evidence="5">
    <location>
        <begin position="467"/>
        <end position="489"/>
    </location>
</feature>
<evidence type="ECO:0000256" key="3">
    <source>
        <dbReference type="ARBA" id="ARBA00023211"/>
    </source>
</evidence>
<dbReference type="CDD" id="cd02537">
    <property type="entry name" value="GT8_Glycogenin"/>
    <property type="match status" value="1"/>
</dbReference>
<feature type="signal peptide" evidence="6">
    <location>
        <begin position="1"/>
        <end position="26"/>
    </location>
</feature>